<keyword evidence="2" id="KW-0378">Hydrolase</keyword>
<evidence type="ECO:0000313" key="3">
    <source>
        <dbReference type="Proteomes" id="UP001597120"/>
    </source>
</evidence>
<organism evidence="2 3">
    <name type="scientific">Paenibacillus residui</name>
    <dbReference type="NCBI Taxonomy" id="629724"/>
    <lineage>
        <taxon>Bacteria</taxon>
        <taxon>Bacillati</taxon>
        <taxon>Bacillota</taxon>
        <taxon>Bacilli</taxon>
        <taxon>Bacillales</taxon>
        <taxon>Paenibacillaceae</taxon>
        <taxon>Paenibacillus</taxon>
    </lineage>
</organism>
<proteinExistence type="predicted"/>
<dbReference type="RefSeq" id="WP_379289987.1">
    <property type="nucleotide sequence ID" value="NZ_JBHTIU010000073.1"/>
</dbReference>
<gene>
    <name evidence="2" type="ORF">ACFQ03_18310</name>
</gene>
<dbReference type="Pfam" id="PF07833">
    <property type="entry name" value="Cu_amine_oxidN1"/>
    <property type="match status" value="1"/>
</dbReference>
<dbReference type="Gene3D" id="3.10.50.10">
    <property type="match status" value="1"/>
</dbReference>
<sequence>MKWFLFFVFVCCVIAGGYLYWQWYWPNSTIVEPSMKGLEKPIYYKGKLYEVSASGEKESLKLPLSFMQEVVDPDIRYEKESQSVILTTKDKVVRLKTNELTAVVNEKPFELKFTVDQQDDTVLIPMEPVLDLYRLQIKESEETGVVTIHKEGDTIRWGTVSGQPGEKAKAIRSEPTIKAPKYRDLDPGESVMIWSALEEWYEVQLSNGWVGFMKKEHVVPGQEEVIPVEPEKPGFVPKPLDGGKINLTWQQVYNRNPDTSQIGPMPGLNVISPQWFHLENEEGLLKNMADASFVQWAHSQNYQVWALVTNSFDPKRTSEALSTYDRRMNMIKQLVTFGKMYQLQGINIDFENVYLKDKENMVQFVREAVPLLHEQGLVVSIDVTVKGGSETYSLFMDREAIGPLVDYMMVMTYDEHWASSPKAGSVASLPWVEKGIVRIMEEDGVPPSKLVLGVPYYTRIWTEEIKDGKTEVSSKAVSMEKIQDLIKEKQLTPAFDEKTGQNYVEYTEDGKKIKIWIEDATSIRSRAELVNKYNLAGIASWSRGFETPDIWEVIKETLAQP</sequence>
<dbReference type="InterPro" id="IPR012854">
    <property type="entry name" value="Cu_amine_oxidase-like_N"/>
</dbReference>
<dbReference type="Gene3D" id="3.20.20.80">
    <property type="entry name" value="Glycosidases"/>
    <property type="match status" value="1"/>
</dbReference>
<feature type="domain" description="GH18" evidence="1">
    <location>
        <begin position="243"/>
        <end position="561"/>
    </location>
</feature>
<dbReference type="PANTHER" id="PTHR46066:SF2">
    <property type="entry name" value="CHITINASE DOMAIN-CONTAINING PROTEIN 1"/>
    <property type="match status" value="1"/>
</dbReference>
<dbReference type="SMART" id="SM00636">
    <property type="entry name" value="Glyco_18"/>
    <property type="match status" value="1"/>
</dbReference>
<protein>
    <submittedName>
        <fullName evidence="2">Glycosyl hydrolase family 18 protein</fullName>
    </submittedName>
</protein>
<dbReference type="GO" id="GO:0016787">
    <property type="term" value="F:hydrolase activity"/>
    <property type="evidence" value="ECO:0007669"/>
    <property type="project" value="UniProtKB-KW"/>
</dbReference>
<dbReference type="PANTHER" id="PTHR46066">
    <property type="entry name" value="CHITINASE DOMAIN-CONTAINING PROTEIN 1 FAMILY MEMBER"/>
    <property type="match status" value="1"/>
</dbReference>
<dbReference type="Gene3D" id="3.30.457.10">
    <property type="entry name" value="Copper amine oxidase-like, N-terminal domain"/>
    <property type="match status" value="1"/>
</dbReference>
<dbReference type="SUPFAM" id="SSF55383">
    <property type="entry name" value="Copper amine oxidase, domain N"/>
    <property type="match status" value="1"/>
</dbReference>
<dbReference type="EMBL" id="JBHTIU010000073">
    <property type="protein sequence ID" value="MFD0871097.1"/>
    <property type="molecule type" value="Genomic_DNA"/>
</dbReference>
<keyword evidence="3" id="KW-1185">Reference proteome</keyword>
<dbReference type="InterPro" id="IPR036582">
    <property type="entry name" value="Mao_N_sf"/>
</dbReference>
<dbReference type="Pfam" id="PF00704">
    <property type="entry name" value="Glyco_hydro_18"/>
    <property type="match status" value="1"/>
</dbReference>
<dbReference type="InterPro" id="IPR017853">
    <property type="entry name" value="GH"/>
</dbReference>
<dbReference type="SUPFAM" id="SSF51445">
    <property type="entry name" value="(Trans)glycosidases"/>
    <property type="match status" value="1"/>
</dbReference>
<dbReference type="InterPro" id="IPR011583">
    <property type="entry name" value="Chitinase_II/V-like_cat"/>
</dbReference>
<evidence type="ECO:0000259" key="1">
    <source>
        <dbReference type="PROSITE" id="PS51910"/>
    </source>
</evidence>
<reference evidence="3" key="1">
    <citation type="journal article" date="2019" name="Int. J. Syst. Evol. Microbiol.">
        <title>The Global Catalogue of Microorganisms (GCM) 10K type strain sequencing project: providing services to taxonomists for standard genome sequencing and annotation.</title>
        <authorList>
            <consortium name="The Broad Institute Genomics Platform"/>
            <consortium name="The Broad Institute Genome Sequencing Center for Infectious Disease"/>
            <person name="Wu L."/>
            <person name="Ma J."/>
        </authorList>
    </citation>
    <scope>NUCLEOTIDE SEQUENCE [LARGE SCALE GENOMIC DNA]</scope>
    <source>
        <strain evidence="3">CCUG 57263</strain>
    </source>
</reference>
<dbReference type="PROSITE" id="PS51910">
    <property type="entry name" value="GH18_2"/>
    <property type="match status" value="1"/>
</dbReference>
<evidence type="ECO:0000313" key="2">
    <source>
        <dbReference type="EMBL" id="MFD0871097.1"/>
    </source>
</evidence>
<dbReference type="InterPro" id="IPR001223">
    <property type="entry name" value="Glyco_hydro18_cat"/>
</dbReference>
<comment type="caution">
    <text evidence="2">The sequence shown here is derived from an EMBL/GenBank/DDBJ whole genome shotgun (WGS) entry which is preliminary data.</text>
</comment>
<accession>A0ABW3DF22</accession>
<dbReference type="InterPro" id="IPR029070">
    <property type="entry name" value="Chitinase_insertion_sf"/>
</dbReference>
<name>A0ABW3DF22_9BACL</name>
<dbReference type="Proteomes" id="UP001597120">
    <property type="component" value="Unassembled WGS sequence"/>
</dbReference>